<feature type="non-terminal residue" evidence="5">
    <location>
        <position position="1"/>
    </location>
</feature>
<dbReference type="Proteomes" id="UP001152795">
    <property type="component" value="Unassembled WGS sequence"/>
</dbReference>
<dbReference type="SUPFAM" id="SSF56496">
    <property type="entry name" value="Fibrinogen C-terminal domain-like"/>
    <property type="match status" value="2"/>
</dbReference>
<dbReference type="AlphaFoldDB" id="A0A7D9ISN1"/>
<name>A0A7D9ISN1_PARCT</name>
<evidence type="ECO:0000313" key="5">
    <source>
        <dbReference type="EMBL" id="CAB4012600.1"/>
    </source>
</evidence>
<organism evidence="5 6">
    <name type="scientific">Paramuricea clavata</name>
    <name type="common">Red gorgonian</name>
    <name type="synonym">Violescent sea-whip</name>
    <dbReference type="NCBI Taxonomy" id="317549"/>
    <lineage>
        <taxon>Eukaryota</taxon>
        <taxon>Metazoa</taxon>
        <taxon>Cnidaria</taxon>
        <taxon>Anthozoa</taxon>
        <taxon>Octocorallia</taxon>
        <taxon>Malacalcyonacea</taxon>
        <taxon>Plexauridae</taxon>
        <taxon>Paramuricea</taxon>
    </lineage>
</organism>
<dbReference type="InterPro" id="IPR036056">
    <property type="entry name" value="Fibrinogen-like_C"/>
</dbReference>
<dbReference type="GO" id="GO:0046872">
    <property type="term" value="F:metal ion binding"/>
    <property type="evidence" value="ECO:0007669"/>
    <property type="project" value="UniProtKB-KW"/>
</dbReference>
<evidence type="ECO:0000256" key="4">
    <source>
        <dbReference type="ARBA" id="ARBA00023157"/>
    </source>
</evidence>
<feature type="non-terminal residue" evidence="5">
    <location>
        <position position="775"/>
    </location>
</feature>
<dbReference type="OrthoDB" id="5988723at2759"/>
<protein>
    <submittedName>
        <fullName evidence="5">Uncharacterized protein</fullName>
    </submittedName>
</protein>
<evidence type="ECO:0000256" key="2">
    <source>
        <dbReference type="ARBA" id="ARBA00022734"/>
    </source>
</evidence>
<sequence>TRIRKSVDLTKQSHNKKSKLHFLHIHEMKIQENIEMVVKDGKHTLVGIADLGEIHDNMTKISGKDDFNHNFKKIHASSKMRNHLAEDVLDKRMFSLMKAYKKYLDNKANYAKMERLERHNTNTMHAFTNAGIVTAQSVWISSKYAFSGFALFFSFKLSAEQLIGSKSTARLSPLCWPCKPGDHERSKTKPQETASKPSCKELFDDDGSLQNGIYQLQSKVSTEKYPVYCHMTEIPRCGTGGWTLVMKTNGDSNTFTYDSPFWINKESYAVEEGLEGLTEKESKLSSYWNTPFKKICLGMTVNGDTKWMLLDYEASSLYSLIADARYRKTTAGRPAWKSLIASSSLQPYCNEEGFSRFRYWICVFRYKYLRDDLNLLDSDWLKNVPTKSPRAFRTFKYNLNKQPELAVMKKDRVSSPNTQQRIKLLNYKAGGVDQGGIEKAQSTATMEGSSLTSMQEPTIACKGNGIFYSISRDHKQPIKRSEFNTLFLLHGFLYLPQLFYTYHFDTTMLCKVITIYTLVKLLSSKDKTKDISRKNNCKELLDDDSSLQNGIYYLQAKPCADKYPVYCHMTEIPSCGPGGWTLVMKINGDLSITNLKHLFKSYLIQHRSFKTTFNYNSSLWTNKESYAVEDGLEGLTEKESKLASYWNSPFKKICLGMTVNGDRKWMMLDYKASSLYSVIADGQYRSTTAGRHAWKSMIVGSSLQAKCNKEGFSIFYQNQIRMRIGYLANNENSCTHSDSCIGFGISYKACYQTEIDITCEPSPKASQDPGVGITV</sequence>
<keyword evidence="2" id="KW-0430">Lectin</keyword>
<keyword evidence="3" id="KW-0106">Calcium</keyword>
<dbReference type="Gene3D" id="3.90.215.10">
    <property type="entry name" value="Gamma Fibrinogen, chain A, domain 1"/>
    <property type="match status" value="2"/>
</dbReference>
<dbReference type="EMBL" id="CACRXK020007572">
    <property type="protein sequence ID" value="CAB4012600.1"/>
    <property type="molecule type" value="Genomic_DNA"/>
</dbReference>
<keyword evidence="1" id="KW-0479">Metal-binding</keyword>
<reference evidence="5" key="1">
    <citation type="submission" date="2020-04" db="EMBL/GenBank/DDBJ databases">
        <authorList>
            <person name="Alioto T."/>
            <person name="Alioto T."/>
            <person name="Gomez Garrido J."/>
        </authorList>
    </citation>
    <scope>NUCLEOTIDE SEQUENCE</scope>
    <source>
        <strain evidence="5">A484AB</strain>
    </source>
</reference>
<evidence type="ECO:0000313" key="6">
    <source>
        <dbReference type="Proteomes" id="UP001152795"/>
    </source>
</evidence>
<gene>
    <name evidence="5" type="ORF">PACLA_8A064020</name>
</gene>
<evidence type="ECO:0000256" key="3">
    <source>
        <dbReference type="ARBA" id="ARBA00022837"/>
    </source>
</evidence>
<keyword evidence="6" id="KW-1185">Reference proteome</keyword>
<evidence type="ECO:0000256" key="1">
    <source>
        <dbReference type="ARBA" id="ARBA00022723"/>
    </source>
</evidence>
<comment type="caution">
    <text evidence="5">The sequence shown here is derived from an EMBL/GenBank/DDBJ whole genome shotgun (WGS) entry which is preliminary data.</text>
</comment>
<dbReference type="GO" id="GO:0070492">
    <property type="term" value="F:oligosaccharide binding"/>
    <property type="evidence" value="ECO:0007669"/>
    <property type="project" value="TreeGrafter"/>
</dbReference>
<dbReference type="PANTHER" id="PTHR16146:SF46">
    <property type="entry name" value="INTELECTIN-1A-RELATED"/>
    <property type="match status" value="1"/>
</dbReference>
<keyword evidence="4" id="KW-1015">Disulfide bond</keyword>
<proteinExistence type="predicted"/>
<accession>A0A7D9ISN1</accession>
<dbReference type="InterPro" id="IPR014716">
    <property type="entry name" value="Fibrinogen_a/b/g_C_1"/>
</dbReference>
<dbReference type="PANTHER" id="PTHR16146">
    <property type="entry name" value="INTELECTIN"/>
    <property type="match status" value="1"/>
</dbReference>
<dbReference type="GO" id="GO:0005615">
    <property type="term" value="C:extracellular space"/>
    <property type="evidence" value="ECO:0007669"/>
    <property type="project" value="TreeGrafter"/>
</dbReference>